<evidence type="ECO:0000313" key="1">
    <source>
        <dbReference type="EMBL" id="RNA05704.1"/>
    </source>
</evidence>
<dbReference type="Gene3D" id="1.25.40.10">
    <property type="entry name" value="Tetratricopeptide repeat domain"/>
    <property type="match status" value="1"/>
</dbReference>
<keyword evidence="2" id="KW-1185">Reference proteome</keyword>
<protein>
    <submittedName>
        <fullName evidence="1">Uncharacterized protein</fullName>
    </submittedName>
</protein>
<name>A0A3M7Q3B8_BRAPC</name>
<dbReference type="InterPro" id="IPR011990">
    <property type="entry name" value="TPR-like_helical_dom_sf"/>
</dbReference>
<dbReference type="AlphaFoldDB" id="A0A3M7Q3B8"/>
<organism evidence="1 2">
    <name type="scientific">Brachionus plicatilis</name>
    <name type="common">Marine rotifer</name>
    <name type="synonym">Brachionus muelleri</name>
    <dbReference type="NCBI Taxonomy" id="10195"/>
    <lineage>
        <taxon>Eukaryota</taxon>
        <taxon>Metazoa</taxon>
        <taxon>Spiralia</taxon>
        <taxon>Gnathifera</taxon>
        <taxon>Rotifera</taxon>
        <taxon>Eurotatoria</taxon>
        <taxon>Monogononta</taxon>
        <taxon>Pseudotrocha</taxon>
        <taxon>Ploima</taxon>
        <taxon>Brachionidae</taxon>
        <taxon>Brachionus</taxon>
    </lineage>
</organism>
<sequence length="86" mass="9980">MEQYQGQIEVHDHDQIKHKIKILPANHPSIGLLSLKVVKYLNINESCLESTSFLKESIKILSICFDKENPIFGIVNDYKNSNYKKF</sequence>
<dbReference type="EMBL" id="REGN01007627">
    <property type="protein sequence ID" value="RNA05704.1"/>
    <property type="molecule type" value="Genomic_DNA"/>
</dbReference>
<evidence type="ECO:0000313" key="2">
    <source>
        <dbReference type="Proteomes" id="UP000276133"/>
    </source>
</evidence>
<reference evidence="1 2" key="1">
    <citation type="journal article" date="2018" name="Sci. Rep.">
        <title>Genomic signatures of local adaptation to the degree of environmental predictability in rotifers.</title>
        <authorList>
            <person name="Franch-Gras L."/>
            <person name="Hahn C."/>
            <person name="Garcia-Roger E.M."/>
            <person name="Carmona M.J."/>
            <person name="Serra M."/>
            <person name="Gomez A."/>
        </authorList>
    </citation>
    <scope>NUCLEOTIDE SEQUENCE [LARGE SCALE GENOMIC DNA]</scope>
    <source>
        <strain evidence="1">HYR1</strain>
    </source>
</reference>
<accession>A0A3M7Q3B8</accession>
<dbReference type="OrthoDB" id="265717at2759"/>
<proteinExistence type="predicted"/>
<gene>
    <name evidence="1" type="ORF">BpHYR1_007281</name>
</gene>
<dbReference type="Proteomes" id="UP000276133">
    <property type="component" value="Unassembled WGS sequence"/>
</dbReference>
<comment type="caution">
    <text evidence="1">The sequence shown here is derived from an EMBL/GenBank/DDBJ whole genome shotgun (WGS) entry which is preliminary data.</text>
</comment>